<organism evidence="13 14">
    <name type="scientific">Meira miltonrushii</name>
    <dbReference type="NCBI Taxonomy" id="1280837"/>
    <lineage>
        <taxon>Eukaryota</taxon>
        <taxon>Fungi</taxon>
        <taxon>Dikarya</taxon>
        <taxon>Basidiomycota</taxon>
        <taxon>Ustilaginomycotina</taxon>
        <taxon>Exobasidiomycetes</taxon>
        <taxon>Exobasidiales</taxon>
        <taxon>Brachybasidiaceae</taxon>
        <taxon>Meira</taxon>
    </lineage>
</organism>
<dbReference type="SMART" id="SM00490">
    <property type="entry name" value="HELICc"/>
    <property type="match status" value="1"/>
</dbReference>
<dbReference type="Proteomes" id="UP000245771">
    <property type="component" value="Unassembled WGS sequence"/>
</dbReference>
<dbReference type="SMART" id="SM00487">
    <property type="entry name" value="DEXDc"/>
    <property type="match status" value="1"/>
</dbReference>
<dbReference type="InterPro" id="IPR050079">
    <property type="entry name" value="DEAD_box_RNA_helicase"/>
</dbReference>
<feature type="region of interest" description="Disordered" evidence="10">
    <location>
        <begin position="29"/>
        <end position="89"/>
    </location>
</feature>
<evidence type="ECO:0000256" key="7">
    <source>
        <dbReference type="ARBA" id="ARBA00024355"/>
    </source>
</evidence>
<dbReference type="GO" id="GO:0016787">
    <property type="term" value="F:hydrolase activity"/>
    <property type="evidence" value="ECO:0007669"/>
    <property type="project" value="UniProtKB-KW"/>
</dbReference>
<evidence type="ECO:0000259" key="12">
    <source>
        <dbReference type="PROSITE" id="PS51194"/>
    </source>
</evidence>
<reference evidence="13 14" key="1">
    <citation type="journal article" date="2018" name="Mol. Biol. Evol.">
        <title>Broad Genomic Sampling Reveals a Smut Pathogenic Ancestry of the Fungal Clade Ustilaginomycotina.</title>
        <authorList>
            <person name="Kijpornyongpan T."/>
            <person name="Mondo S.J."/>
            <person name="Barry K."/>
            <person name="Sandor L."/>
            <person name="Lee J."/>
            <person name="Lipzen A."/>
            <person name="Pangilinan J."/>
            <person name="LaButti K."/>
            <person name="Hainaut M."/>
            <person name="Henrissat B."/>
            <person name="Grigoriev I.V."/>
            <person name="Spatafora J.W."/>
            <person name="Aime M.C."/>
        </authorList>
    </citation>
    <scope>NUCLEOTIDE SEQUENCE [LARGE SCALE GENOMIC DNA]</scope>
    <source>
        <strain evidence="13 14">MCA 3882</strain>
    </source>
</reference>
<dbReference type="InterPro" id="IPR001650">
    <property type="entry name" value="Helicase_C-like"/>
</dbReference>
<dbReference type="InterPro" id="IPR027417">
    <property type="entry name" value="P-loop_NTPase"/>
</dbReference>
<dbReference type="PROSITE" id="PS00039">
    <property type="entry name" value="DEAD_ATP_HELICASE"/>
    <property type="match status" value="1"/>
</dbReference>
<dbReference type="FunCoup" id="A0A316VP40">
    <property type="interactions" value="537"/>
</dbReference>
<evidence type="ECO:0000256" key="9">
    <source>
        <dbReference type="RuleBase" id="RU000492"/>
    </source>
</evidence>
<evidence type="ECO:0000256" key="3">
    <source>
        <dbReference type="ARBA" id="ARBA00022801"/>
    </source>
</evidence>
<dbReference type="GO" id="GO:0003724">
    <property type="term" value="F:RNA helicase activity"/>
    <property type="evidence" value="ECO:0007669"/>
    <property type="project" value="UniProtKB-EC"/>
</dbReference>
<evidence type="ECO:0000256" key="2">
    <source>
        <dbReference type="ARBA" id="ARBA00022741"/>
    </source>
</evidence>
<dbReference type="InParanoid" id="A0A316VP40"/>
<proteinExistence type="inferred from homology"/>
<dbReference type="STRING" id="1280837.A0A316VP40"/>
<dbReference type="PANTHER" id="PTHR47959:SF15">
    <property type="entry name" value="RNA HELICASE"/>
    <property type="match status" value="1"/>
</dbReference>
<evidence type="ECO:0000256" key="5">
    <source>
        <dbReference type="ARBA" id="ARBA00022840"/>
    </source>
</evidence>
<dbReference type="Gene3D" id="3.40.50.300">
    <property type="entry name" value="P-loop containing nucleotide triphosphate hydrolases"/>
    <property type="match status" value="2"/>
</dbReference>
<dbReference type="AlphaFoldDB" id="A0A316VP40"/>
<dbReference type="Pfam" id="PF00271">
    <property type="entry name" value="Helicase_C"/>
    <property type="match status" value="1"/>
</dbReference>
<evidence type="ECO:0000256" key="6">
    <source>
        <dbReference type="ARBA" id="ARBA00022884"/>
    </source>
</evidence>
<dbReference type="GO" id="GO:0003723">
    <property type="term" value="F:RNA binding"/>
    <property type="evidence" value="ECO:0007669"/>
    <property type="project" value="UniProtKB-KW"/>
</dbReference>
<dbReference type="Pfam" id="PF00270">
    <property type="entry name" value="DEAD"/>
    <property type="match status" value="1"/>
</dbReference>
<keyword evidence="4 9" id="KW-0347">Helicase</keyword>
<evidence type="ECO:0000256" key="8">
    <source>
        <dbReference type="ARBA" id="ARBA00047984"/>
    </source>
</evidence>
<evidence type="ECO:0000313" key="14">
    <source>
        <dbReference type="Proteomes" id="UP000245771"/>
    </source>
</evidence>
<feature type="compositionally biased region" description="Basic and acidic residues" evidence="10">
    <location>
        <begin position="545"/>
        <end position="555"/>
    </location>
</feature>
<dbReference type="SUPFAM" id="SSF52540">
    <property type="entry name" value="P-loop containing nucleoside triphosphate hydrolases"/>
    <property type="match status" value="1"/>
</dbReference>
<feature type="compositionally biased region" description="Basic and acidic residues" evidence="10">
    <location>
        <begin position="528"/>
        <end position="538"/>
    </location>
</feature>
<evidence type="ECO:0000256" key="4">
    <source>
        <dbReference type="ARBA" id="ARBA00022806"/>
    </source>
</evidence>
<dbReference type="RefSeq" id="XP_025357587.1">
    <property type="nucleotide sequence ID" value="XM_025496758.1"/>
</dbReference>
<keyword evidence="14" id="KW-1185">Reference proteome</keyword>
<name>A0A316VP40_9BASI</name>
<evidence type="ECO:0000259" key="11">
    <source>
        <dbReference type="PROSITE" id="PS51192"/>
    </source>
</evidence>
<dbReference type="GO" id="GO:0030490">
    <property type="term" value="P:maturation of SSU-rRNA"/>
    <property type="evidence" value="ECO:0007669"/>
    <property type="project" value="InterPro"/>
</dbReference>
<dbReference type="GO" id="GO:0005524">
    <property type="term" value="F:ATP binding"/>
    <property type="evidence" value="ECO:0007669"/>
    <property type="project" value="UniProtKB-KW"/>
</dbReference>
<comment type="similarity">
    <text evidence="7">Belongs to the DEAD box helicase family. DDX52/ROK1 subfamily.</text>
</comment>
<dbReference type="GO" id="GO:0005829">
    <property type="term" value="C:cytosol"/>
    <property type="evidence" value="ECO:0007669"/>
    <property type="project" value="TreeGrafter"/>
</dbReference>
<dbReference type="EC" id="3.6.4.13" evidence="1"/>
<feature type="compositionally biased region" description="Basic residues" evidence="10">
    <location>
        <begin position="504"/>
        <end position="514"/>
    </location>
</feature>
<dbReference type="InterPro" id="IPR044764">
    <property type="entry name" value="DDX52/Rok1_DEADc"/>
</dbReference>
<dbReference type="InterPro" id="IPR011545">
    <property type="entry name" value="DEAD/DEAH_box_helicase_dom"/>
</dbReference>
<dbReference type="PROSITE" id="PS51192">
    <property type="entry name" value="HELICASE_ATP_BIND_1"/>
    <property type="match status" value="1"/>
</dbReference>
<protein>
    <recommendedName>
        <fullName evidence="1">RNA helicase</fullName>
        <ecNumber evidence="1">3.6.4.13</ecNumber>
    </recommendedName>
</protein>
<evidence type="ECO:0000256" key="1">
    <source>
        <dbReference type="ARBA" id="ARBA00012552"/>
    </source>
</evidence>
<dbReference type="InterPro" id="IPR000629">
    <property type="entry name" value="RNA-helicase_DEAD-box_CS"/>
</dbReference>
<keyword evidence="5 9" id="KW-0067">ATP-binding</keyword>
<feature type="domain" description="Helicase C-terminal" evidence="12">
    <location>
        <begin position="337"/>
        <end position="499"/>
    </location>
</feature>
<gene>
    <name evidence="13" type="ORF">FA14DRAFT_12671</name>
</gene>
<dbReference type="CDD" id="cd18787">
    <property type="entry name" value="SF2_C_DEAD"/>
    <property type="match status" value="1"/>
</dbReference>
<accession>A0A316VP40</accession>
<keyword evidence="2 9" id="KW-0547">Nucleotide-binding</keyword>
<dbReference type="PANTHER" id="PTHR47959">
    <property type="entry name" value="ATP-DEPENDENT RNA HELICASE RHLE-RELATED"/>
    <property type="match status" value="1"/>
</dbReference>
<dbReference type="CDD" id="cd17957">
    <property type="entry name" value="DEADc_DDX52"/>
    <property type="match status" value="1"/>
</dbReference>
<comment type="catalytic activity">
    <reaction evidence="8">
        <text>ATP + H2O = ADP + phosphate + H(+)</text>
        <dbReference type="Rhea" id="RHEA:13065"/>
        <dbReference type="ChEBI" id="CHEBI:15377"/>
        <dbReference type="ChEBI" id="CHEBI:15378"/>
        <dbReference type="ChEBI" id="CHEBI:30616"/>
        <dbReference type="ChEBI" id="CHEBI:43474"/>
        <dbReference type="ChEBI" id="CHEBI:456216"/>
        <dbReference type="EC" id="3.6.4.13"/>
    </reaction>
</comment>
<dbReference type="PROSITE" id="PS51194">
    <property type="entry name" value="HELICASE_CTER"/>
    <property type="match status" value="1"/>
</dbReference>
<feature type="region of interest" description="Disordered" evidence="10">
    <location>
        <begin position="500"/>
        <end position="555"/>
    </location>
</feature>
<dbReference type="InterPro" id="IPR014001">
    <property type="entry name" value="Helicase_ATP-bd"/>
</dbReference>
<sequence length="555" mass="62137">MDVFQTLAGGGVHFDRKRFQSEMALFNGKAGNNEASSSSKQVGAGKALPKELDFFGDSNSQKAKEPASTDDSSTRNGKQRASDSDIATAEPLNKTTLQSFLKQNKIKQTGTDAPMPLTSWEELGSRWNMDKRLLNNLANVGWGKPTAVQMGAMPCLLDNRDTLVGAPTGSGKTLTYLLPILHHLKSPKKGGFRAVIVSPTRELAQQIYQQLDRLGAGKKWKFCVLTKSTEGAMRQDPQFRKKYDILITTPMRLVHAIEQEEVDLTNVRHLVLDEADRLLEEGFLTQTDSILAACTHSSLRKALFSATMPAAIEELAKTFMYDEVRILVGVKDGAVESIDQELMFVSNEDGKLLGLRNLLKQGALKPPVLLFVQSIQRAQELFKELIYEDLHVDVIHSDRPKAQREGVIEAFKRGDVWVLICTEVLARGIDFKGVEVVVNYDFPQSRESYIHRIGRTGRAGRKGKAITFFTREDSTYLKSVVNVMRQSGCDVPKWMLELKSPNQKQKKSLKRKAPERKDILTVAGSSQGRKEANRRRDMIQASKRRKEEGKEKSEK</sequence>
<keyword evidence="3 9" id="KW-0378">Hydrolase</keyword>
<evidence type="ECO:0000256" key="10">
    <source>
        <dbReference type="SAM" id="MobiDB-lite"/>
    </source>
</evidence>
<keyword evidence="6" id="KW-0694">RNA-binding</keyword>
<dbReference type="OrthoDB" id="360161at2759"/>
<dbReference type="EMBL" id="KZ819602">
    <property type="protein sequence ID" value="PWN37285.1"/>
    <property type="molecule type" value="Genomic_DNA"/>
</dbReference>
<dbReference type="GeneID" id="37018539"/>
<feature type="domain" description="Helicase ATP-binding" evidence="11">
    <location>
        <begin position="153"/>
        <end position="326"/>
    </location>
</feature>
<evidence type="ECO:0000313" key="13">
    <source>
        <dbReference type="EMBL" id="PWN37285.1"/>
    </source>
</evidence>